<feature type="compositionally biased region" description="Basic and acidic residues" evidence="1">
    <location>
        <begin position="189"/>
        <end position="202"/>
    </location>
</feature>
<feature type="compositionally biased region" description="Basic and acidic residues" evidence="1">
    <location>
        <begin position="115"/>
        <end position="147"/>
    </location>
</feature>
<reference evidence="2" key="1">
    <citation type="submission" date="2021-01" db="EMBL/GenBank/DDBJ databases">
        <authorList>
            <person name="Kaushik A."/>
        </authorList>
    </citation>
    <scope>NUCLEOTIDE SEQUENCE</scope>
    <source>
        <strain evidence="2">AG3-T5</strain>
    </source>
</reference>
<evidence type="ECO:0000313" key="3">
    <source>
        <dbReference type="Proteomes" id="UP000663841"/>
    </source>
</evidence>
<proteinExistence type="predicted"/>
<feature type="compositionally biased region" description="Basic and acidic residues" evidence="1">
    <location>
        <begin position="255"/>
        <end position="295"/>
    </location>
</feature>
<evidence type="ECO:0000256" key="1">
    <source>
        <dbReference type="SAM" id="MobiDB-lite"/>
    </source>
</evidence>
<feature type="compositionally biased region" description="Basic and acidic residues" evidence="1">
    <location>
        <begin position="38"/>
        <end position="70"/>
    </location>
</feature>
<sequence length="462" mass="52651">MSPSSMLLPRRGASPAHGLAKPTRNPQRTDPDNSSSDPQDHRNGRSRDSGWGRNNGRERDMPRNSARMDHYSPPPETGDSPPRRGSRHRSISPPRKAPMRPDAMIINQYARRSLSPRDRDDAQGREYPVDLRRGAEDYHDPREDHFRASSGRNSSQFPPAPEQTPHPRDSASFSPHTKDTGYPAPPPRKFRDARFARPENRRTRSSRSVNVRSARTEPQDNDPRLSPVALRNDMPLPRHDFIPPCDGASSNRRARNGDRMVPEDRSSAIDHESIPPSHMERELHPDVRQDECIPRHDHRRSVSGAEYMTRRSLLPQIAHERNLPDELAESQESDFRSRDREPERYPPKGCREQHEPYPRGLRQDDSMSRAYEAPSVPHARRIVPRDSETLAPGRIYPPTESQRPPSPVPAFREALADMLLSKNRKVLAMSSGKLYRILSVFIPVKAVDAGTRNDKLFHITCT</sequence>
<feature type="region of interest" description="Disordered" evidence="1">
    <location>
        <begin position="389"/>
        <end position="408"/>
    </location>
</feature>
<feature type="compositionally biased region" description="Polar residues" evidence="1">
    <location>
        <begin position="24"/>
        <end position="37"/>
    </location>
</feature>
<feature type="region of interest" description="Disordered" evidence="1">
    <location>
        <begin position="1"/>
        <end position="363"/>
    </location>
</feature>
<accession>A0A8H3BNZ7</accession>
<name>A0A8H3BNZ7_9AGAM</name>
<feature type="compositionally biased region" description="Basic and acidic residues" evidence="1">
    <location>
        <begin position="214"/>
        <end position="223"/>
    </location>
</feature>
<comment type="caution">
    <text evidence="2">The sequence shown here is derived from an EMBL/GenBank/DDBJ whole genome shotgun (WGS) entry which is preliminary data.</text>
</comment>
<evidence type="ECO:0000313" key="2">
    <source>
        <dbReference type="EMBL" id="CAE6461685.1"/>
    </source>
</evidence>
<gene>
    <name evidence="2" type="ORF">RDB_LOCUS153264</name>
</gene>
<dbReference type="AlphaFoldDB" id="A0A8H3BNZ7"/>
<dbReference type="EMBL" id="CAJMWW010000270">
    <property type="protein sequence ID" value="CAE6461685.1"/>
    <property type="molecule type" value="Genomic_DNA"/>
</dbReference>
<dbReference type="Proteomes" id="UP000663841">
    <property type="component" value="Unassembled WGS sequence"/>
</dbReference>
<organism evidence="2 3">
    <name type="scientific">Rhizoctonia solani</name>
    <dbReference type="NCBI Taxonomy" id="456999"/>
    <lineage>
        <taxon>Eukaryota</taxon>
        <taxon>Fungi</taxon>
        <taxon>Dikarya</taxon>
        <taxon>Basidiomycota</taxon>
        <taxon>Agaricomycotina</taxon>
        <taxon>Agaricomycetes</taxon>
        <taxon>Cantharellales</taxon>
        <taxon>Ceratobasidiaceae</taxon>
        <taxon>Rhizoctonia</taxon>
    </lineage>
</organism>
<feature type="compositionally biased region" description="Basic and acidic residues" evidence="1">
    <location>
        <begin position="333"/>
        <end position="363"/>
    </location>
</feature>
<protein>
    <submittedName>
        <fullName evidence="2">Uncharacterized protein</fullName>
    </submittedName>
</protein>